<dbReference type="OrthoDB" id="10576035at2759"/>
<dbReference type="Proteomes" id="UP000565441">
    <property type="component" value="Unassembled WGS sequence"/>
</dbReference>
<feature type="region of interest" description="Disordered" evidence="1">
    <location>
        <begin position="99"/>
        <end position="119"/>
    </location>
</feature>
<gene>
    <name evidence="2" type="ORF">D9615_009718</name>
</gene>
<name>A0A8H5GTB3_9AGAR</name>
<dbReference type="AlphaFoldDB" id="A0A8H5GTB3"/>
<protein>
    <submittedName>
        <fullName evidence="2">Uncharacterized protein</fullName>
    </submittedName>
</protein>
<dbReference type="EMBL" id="JAACJP010000052">
    <property type="protein sequence ID" value="KAF5370455.1"/>
    <property type="molecule type" value="Genomic_DNA"/>
</dbReference>
<feature type="region of interest" description="Disordered" evidence="1">
    <location>
        <begin position="47"/>
        <end position="69"/>
    </location>
</feature>
<sequence>MSGDYVQMAIDQVDDILELFYINEELLGANEQEDVDFYDLYNGEEEGDPVCEVQRPPHMKSKDADVENSELDDEVLNQLEPEPASPGVAVANFRWTVSDEERNESVNHRPSEDSGKEES</sequence>
<keyword evidence="3" id="KW-1185">Reference proteome</keyword>
<accession>A0A8H5GTB3</accession>
<comment type="caution">
    <text evidence="2">The sequence shown here is derived from an EMBL/GenBank/DDBJ whole genome shotgun (WGS) entry which is preliminary data.</text>
</comment>
<evidence type="ECO:0000313" key="3">
    <source>
        <dbReference type="Proteomes" id="UP000565441"/>
    </source>
</evidence>
<evidence type="ECO:0000313" key="2">
    <source>
        <dbReference type="EMBL" id="KAF5370455.1"/>
    </source>
</evidence>
<proteinExistence type="predicted"/>
<evidence type="ECO:0000256" key="1">
    <source>
        <dbReference type="SAM" id="MobiDB-lite"/>
    </source>
</evidence>
<organism evidence="2 3">
    <name type="scientific">Tricholomella constricta</name>
    <dbReference type="NCBI Taxonomy" id="117010"/>
    <lineage>
        <taxon>Eukaryota</taxon>
        <taxon>Fungi</taxon>
        <taxon>Dikarya</taxon>
        <taxon>Basidiomycota</taxon>
        <taxon>Agaricomycotina</taxon>
        <taxon>Agaricomycetes</taxon>
        <taxon>Agaricomycetidae</taxon>
        <taxon>Agaricales</taxon>
        <taxon>Tricholomatineae</taxon>
        <taxon>Lyophyllaceae</taxon>
        <taxon>Tricholomella</taxon>
    </lineage>
</organism>
<reference evidence="2 3" key="1">
    <citation type="journal article" date="2020" name="ISME J.">
        <title>Uncovering the hidden diversity of litter-decomposition mechanisms in mushroom-forming fungi.</title>
        <authorList>
            <person name="Floudas D."/>
            <person name="Bentzer J."/>
            <person name="Ahren D."/>
            <person name="Johansson T."/>
            <person name="Persson P."/>
            <person name="Tunlid A."/>
        </authorList>
    </citation>
    <scope>NUCLEOTIDE SEQUENCE [LARGE SCALE GENOMIC DNA]</scope>
    <source>
        <strain evidence="2 3">CBS 661.87</strain>
    </source>
</reference>